<organism evidence="1">
    <name type="scientific">marine sediment metagenome</name>
    <dbReference type="NCBI Taxonomy" id="412755"/>
    <lineage>
        <taxon>unclassified sequences</taxon>
        <taxon>metagenomes</taxon>
        <taxon>ecological metagenomes</taxon>
    </lineage>
</organism>
<accession>A0A0F8ZQT3</accession>
<name>A0A0F8ZQT3_9ZZZZ</name>
<evidence type="ECO:0000313" key="1">
    <source>
        <dbReference type="EMBL" id="KKK96203.1"/>
    </source>
</evidence>
<reference evidence="1" key="1">
    <citation type="journal article" date="2015" name="Nature">
        <title>Complex archaea that bridge the gap between prokaryotes and eukaryotes.</title>
        <authorList>
            <person name="Spang A."/>
            <person name="Saw J.H."/>
            <person name="Jorgensen S.L."/>
            <person name="Zaremba-Niedzwiedzka K."/>
            <person name="Martijn J."/>
            <person name="Lind A.E."/>
            <person name="van Eijk R."/>
            <person name="Schleper C."/>
            <person name="Guy L."/>
            <person name="Ettema T.J."/>
        </authorList>
    </citation>
    <scope>NUCLEOTIDE SEQUENCE</scope>
</reference>
<protein>
    <submittedName>
        <fullName evidence="1">Uncharacterized protein</fullName>
    </submittedName>
</protein>
<dbReference type="AlphaFoldDB" id="A0A0F8ZQT3"/>
<comment type="caution">
    <text evidence="1">The sequence shown here is derived from an EMBL/GenBank/DDBJ whole genome shotgun (WGS) entry which is preliminary data.</text>
</comment>
<gene>
    <name evidence="1" type="ORF">LCGC14_2665090</name>
</gene>
<proteinExistence type="predicted"/>
<sequence length="142" mass="15160">MKKFLLVLLFAVVPAWAQGPPIKITVGESFGVEWDYPHFSATVRGCADTEINCISSFNVWDITGGVRFLLGTESAPVGANTPVTGLLHIVAGSDNQDIGLREFAVTTVLRTEIGLFESVDSVKARGVMVPLPADGTKILSVQ</sequence>
<dbReference type="EMBL" id="LAZR01046582">
    <property type="protein sequence ID" value="KKK96203.1"/>
    <property type="molecule type" value="Genomic_DNA"/>
</dbReference>